<dbReference type="InterPro" id="IPR007016">
    <property type="entry name" value="O-antigen_ligase-rel_domated"/>
</dbReference>
<dbReference type="NCBIfam" id="TIGR03097">
    <property type="entry name" value="PEP_O_lig_1"/>
    <property type="match status" value="1"/>
</dbReference>
<comment type="caution">
    <text evidence="9">The sequence shown here is derived from an EMBL/GenBank/DDBJ whole genome shotgun (WGS) entry which is preliminary data.</text>
</comment>
<feature type="transmembrane region" description="Helical" evidence="6">
    <location>
        <begin position="106"/>
        <end position="122"/>
    </location>
</feature>
<reference evidence="9" key="2">
    <citation type="submission" date="2020-09" db="EMBL/GenBank/DDBJ databases">
        <authorList>
            <person name="Sun Q."/>
            <person name="Zhou Y."/>
        </authorList>
    </citation>
    <scope>NUCLEOTIDE SEQUENCE</scope>
    <source>
        <strain evidence="9">CGMCC 1.10998</strain>
    </source>
</reference>
<feature type="transmembrane region" description="Helical" evidence="6">
    <location>
        <begin position="320"/>
        <end position="344"/>
    </location>
</feature>
<organism evidence="9 10">
    <name type="scientific">Undibacterium terreum</name>
    <dbReference type="NCBI Taxonomy" id="1224302"/>
    <lineage>
        <taxon>Bacteria</taxon>
        <taxon>Pseudomonadati</taxon>
        <taxon>Pseudomonadota</taxon>
        <taxon>Betaproteobacteria</taxon>
        <taxon>Burkholderiales</taxon>
        <taxon>Oxalobacteraceae</taxon>
        <taxon>Undibacterium</taxon>
    </lineage>
</organism>
<feature type="compositionally biased region" description="Polar residues" evidence="5">
    <location>
        <begin position="426"/>
        <end position="438"/>
    </location>
</feature>
<feature type="transmembrane region" description="Helical" evidence="6">
    <location>
        <begin position="169"/>
        <end position="186"/>
    </location>
</feature>
<feature type="transmembrane region" description="Helical" evidence="6">
    <location>
        <begin position="239"/>
        <end position="258"/>
    </location>
</feature>
<gene>
    <name evidence="9" type="ORF">GCM10011396_50710</name>
</gene>
<evidence type="ECO:0000256" key="4">
    <source>
        <dbReference type="ARBA" id="ARBA00023136"/>
    </source>
</evidence>
<evidence type="ECO:0000313" key="9">
    <source>
        <dbReference type="EMBL" id="GGC97101.1"/>
    </source>
</evidence>
<evidence type="ECO:0000256" key="5">
    <source>
        <dbReference type="SAM" id="MobiDB-lite"/>
    </source>
</evidence>
<feature type="region of interest" description="Disordered" evidence="5">
    <location>
        <begin position="416"/>
        <end position="438"/>
    </location>
</feature>
<evidence type="ECO:0000313" key="10">
    <source>
        <dbReference type="Proteomes" id="UP000637423"/>
    </source>
</evidence>
<feature type="domain" description="O-antigen ligase-related" evidence="7">
    <location>
        <begin position="201"/>
        <end position="337"/>
    </location>
</feature>
<comment type="subcellular location">
    <subcellularLocation>
        <location evidence="1">Membrane</location>
        <topology evidence="1">Multi-pass membrane protein</topology>
    </subcellularLocation>
</comment>
<proteinExistence type="predicted"/>
<feature type="transmembrane region" description="Helical" evidence="6">
    <location>
        <begin position="129"/>
        <end position="149"/>
    </location>
</feature>
<reference evidence="9" key="1">
    <citation type="journal article" date="2014" name="Int. J. Syst. Evol. Microbiol.">
        <title>Complete genome sequence of Corynebacterium casei LMG S-19264T (=DSM 44701T), isolated from a smear-ripened cheese.</title>
        <authorList>
            <consortium name="US DOE Joint Genome Institute (JGI-PGF)"/>
            <person name="Walter F."/>
            <person name="Albersmeier A."/>
            <person name="Kalinowski J."/>
            <person name="Ruckert C."/>
        </authorList>
    </citation>
    <scope>NUCLEOTIDE SEQUENCE</scope>
    <source>
        <strain evidence="9">CGMCC 1.10998</strain>
    </source>
</reference>
<feature type="transmembrane region" description="Helical" evidence="6">
    <location>
        <begin position="43"/>
        <end position="63"/>
    </location>
</feature>
<feature type="transmembrane region" description="Helical" evidence="6">
    <location>
        <begin position="216"/>
        <end position="232"/>
    </location>
</feature>
<keyword evidence="10" id="KW-1185">Reference proteome</keyword>
<dbReference type="InterPro" id="IPR017528">
    <property type="entry name" value="CHP03097O-antigen_lig-rel"/>
</dbReference>
<evidence type="ECO:0000256" key="1">
    <source>
        <dbReference type="ARBA" id="ARBA00004141"/>
    </source>
</evidence>
<evidence type="ECO:0000256" key="6">
    <source>
        <dbReference type="SAM" id="Phobius"/>
    </source>
</evidence>
<dbReference type="Proteomes" id="UP000637423">
    <property type="component" value="Unassembled WGS sequence"/>
</dbReference>
<dbReference type="PANTHER" id="PTHR37422">
    <property type="entry name" value="TEICHURONIC ACID BIOSYNTHESIS PROTEIN TUAE"/>
    <property type="match status" value="1"/>
</dbReference>
<evidence type="ECO:0000259" key="8">
    <source>
        <dbReference type="Pfam" id="PF19358"/>
    </source>
</evidence>
<dbReference type="PANTHER" id="PTHR37422:SF13">
    <property type="entry name" value="LIPOPOLYSACCHARIDE BIOSYNTHESIS PROTEIN PA4999-RELATED"/>
    <property type="match status" value="1"/>
</dbReference>
<dbReference type="InterPro" id="IPR051533">
    <property type="entry name" value="WaaL-like"/>
</dbReference>
<keyword evidence="3 6" id="KW-1133">Transmembrane helix</keyword>
<feature type="transmembrane region" description="Helical" evidence="6">
    <location>
        <begin position="365"/>
        <end position="385"/>
    </location>
</feature>
<accession>A0A916V061</accession>
<evidence type="ECO:0000259" key="7">
    <source>
        <dbReference type="Pfam" id="PF04932"/>
    </source>
</evidence>
<keyword evidence="4 6" id="KW-0472">Membrane</keyword>
<dbReference type="RefSeq" id="WP_188568952.1">
    <property type="nucleotide sequence ID" value="NZ_BMED01000007.1"/>
</dbReference>
<feature type="domain" description="DUF5935" evidence="8">
    <location>
        <begin position="1"/>
        <end position="185"/>
    </location>
</feature>
<feature type="transmembrane region" description="Helical" evidence="6">
    <location>
        <begin position="75"/>
        <end position="94"/>
    </location>
</feature>
<dbReference type="Pfam" id="PF19358">
    <property type="entry name" value="DUF5935"/>
    <property type="match status" value="1"/>
</dbReference>
<dbReference type="EMBL" id="BMED01000007">
    <property type="protein sequence ID" value="GGC97101.1"/>
    <property type="molecule type" value="Genomic_DNA"/>
</dbReference>
<evidence type="ECO:0000256" key="2">
    <source>
        <dbReference type="ARBA" id="ARBA00022692"/>
    </source>
</evidence>
<evidence type="ECO:0000256" key="3">
    <source>
        <dbReference type="ARBA" id="ARBA00022989"/>
    </source>
</evidence>
<dbReference type="AlphaFoldDB" id="A0A916V061"/>
<dbReference type="InterPro" id="IPR045979">
    <property type="entry name" value="DUF5935"/>
</dbReference>
<sequence>MRDIALFVLIFSLLPFVFTRPFLGVLMFIWVSLMNPHRLTYGAAYDFPFAALIVVITLISLLASKQPKKFPVTPAVVVLLIFIGWMNLTTFSALEPVRAWTEWNRVMKTMFLLMVVLVSVNTKKEIQALAWTIGLSIGFWGLKGGIFTLTSGGGSNVYGPDGSYIADNNALALALVTALPIIWYTQLTVKYRIIRYGLMALSIICLVSAVGSYSRGALLGGGCMLIFLWLKSRQKIRTGLILLLIVPLIYTVMPDKWFDRMNTIDDYKQDASAQGRINAWGFAVNVAENNLMGGGYDCFTHKMFAVYAPNPYDQHAAHSIYFQVLGEHGFVGLGLFLLFIWMAWRSGTKIIKHCKGRDDLKWASDLAAMCQVSIIGYAIGGAFLTLAYYDLFYDVVGLLILLEKVLLSNKLEPREPEAASLELNPAASQSQLNTPDRA</sequence>
<keyword evidence="2 6" id="KW-0812">Transmembrane</keyword>
<dbReference type="Pfam" id="PF04932">
    <property type="entry name" value="Wzy_C"/>
    <property type="match status" value="1"/>
</dbReference>
<feature type="transmembrane region" description="Helical" evidence="6">
    <location>
        <begin position="193"/>
        <end position="210"/>
    </location>
</feature>
<protein>
    <submittedName>
        <fullName evidence="9">O-antigen polymerase</fullName>
    </submittedName>
</protein>
<dbReference type="GO" id="GO:0016020">
    <property type="term" value="C:membrane"/>
    <property type="evidence" value="ECO:0007669"/>
    <property type="project" value="UniProtKB-SubCell"/>
</dbReference>
<name>A0A916V061_9BURK</name>